<comment type="subunit">
    <text evidence="2">Homodimer.</text>
</comment>
<dbReference type="RefSeq" id="WP_025065482.1">
    <property type="nucleotide sequence ID" value="NZ_CP013195.1"/>
</dbReference>
<keyword evidence="2" id="KW-0479">Metal-binding</keyword>
<dbReference type="FunFam" id="3.40.1180.10:FF:000001">
    <property type="entry name" value="(2E,6E)-farnesyl-diphosphate-specific ditrans,polycis-undecaprenyl-diphosphate synthase"/>
    <property type="match status" value="1"/>
</dbReference>
<feature type="binding site" evidence="2">
    <location>
        <position position="68"/>
    </location>
    <ligand>
        <name>substrate</name>
    </ligand>
</feature>
<dbReference type="NCBIfam" id="NF011405">
    <property type="entry name" value="PRK14830.1"/>
    <property type="match status" value="1"/>
</dbReference>
<dbReference type="PANTHER" id="PTHR10291:SF0">
    <property type="entry name" value="DEHYDRODOLICHYL DIPHOSPHATE SYNTHASE 2"/>
    <property type="match status" value="1"/>
</dbReference>
<protein>
    <recommendedName>
        <fullName evidence="2">Isoprenyl transferase</fullName>
        <ecNumber evidence="2">2.5.1.-</ecNumber>
    </recommendedName>
</protein>
<dbReference type="InterPro" id="IPR036424">
    <property type="entry name" value="UPP_synth-like_sf"/>
</dbReference>
<dbReference type="STRING" id="76123.AS203_00280"/>
<dbReference type="Gene3D" id="3.40.1180.10">
    <property type="entry name" value="Decaprenyl diphosphate synthase-like"/>
    <property type="match status" value="1"/>
</dbReference>
<sequence>MIEQIDLNRIPQHIAIIMDGNGRWAAERGKPRSFGHQAGVDTVKRITAECTRLGVKFLTLYTFSTENWNRPADEVSALMGLVLSSLEDEIFMKHHVRFRVIGNINRLPEEVQKKLQQTQDHTAQNTAMTMVVALSYSARWEIVKAMRANLREILAASRGESNGSMVQQLTEETFSNHLETHFMPDPDLLIRTGGELRISNFLLWQIAYTELYFCDTYWPDFKEEDLQRAIASYQSRQRRFGKTEAQVEQAESGERKTFCE</sequence>
<evidence type="ECO:0000313" key="3">
    <source>
        <dbReference type="EMBL" id="ALO47732.1"/>
    </source>
</evidence>
<accession>A0A0S2KI58</accession>
<proteinExistence type="inferred from homology"/>
<dbReference type="InterPro" id="IPR018520">
    <property type="entry name" value="UPP_synth-like_CS"/>
</dbReference>
<organism evidence="3 4">
    <name type="scientific">Hoylesella enoeca</name>
    <dbReference type="NCBI Taxonomy" id="76123"/>
    <lineage>
        <taxon>Bacteria</taxon>
        <taxon>Pseudomonadati</taxon>
        <taxon>Bacteroidota</taxon>
        <taxon>Bacteroidia</taxon>
        <taxon>Bacteroidales</taxon>
        <taxon>Prevotellaceae</taxon>
        <taxon>Hoylesella</taxon>
    </lineage>
</organism>
<dbReference type="PROSITE" id="PS01066">
    <property type="entry name" value="UPP_SYNTHASE"/>
    <property type="match status" value="1"/>
</dbReference>
<feature type="binding site" evidence="2">
    <location>
        <position position="191"/>
    </location>
    <ligand>
        <name>substrate</name>
    </ligand>
</feature>
<dbReference type="SUPFAM" id="SSF64005">
    <property type="entry name" value="Undecaprenyl diphosphate synthase"/>
    <property type="match status" value="1"/>
</dbReference>
<dbReference type="GO" id="GO:0000287">
    <property type="term" value="F:magnesium ion binding"/>
    <property type="evidence" value="ECO:0007669"/>
    <property type="project" value="UniProtKB-UniRule"/>
</dbReference>
<feature type="binding site" evidence="2">
    <location>
        <position position="70"/>
    </location>
    <ligand>
        <name>substrate</name>
    </ligand>
</feature>
<comment type="cofactor">
    <cofactor evidence="2">
        <name>Mg(2+)</name>
        <dbReference type="ChEBI" id="CHEBI:18420"/>
    </cofactor>
    <text evidence="2">Binds 2 magnesium ions per subunit.</text>
</comment>
<comment type="function">
    <text evidence="2">Catalyzes the condensation of isopentenyl diphosphate (IPP) with allylic pyrophosphates generating different type of terpenoids.</text>
</comment>
<evidence type="ECO:0000313" key="4">
    <source>
        <dbReference type="Proteomes" id="UP000056252"/>
    </source>
</evidence>
<feature type="binding site" evidence="2">
    <location>
        <position position="19"/>
    </location>
    <ligand>
        <name>Mg(2+)</name>
        <dbReference type="ChEBI" id="CHEBI:18420"/>
    </ligand>
</feature>
<feature type="binding site" evidence="2">
    <location>
        <begin position="20"/>
        <end position="23"/>
    </location>
    <ligand>
        <name>substrate</name>
    </ligand>
</feature>
<keyword evidence="2" id="KW-0460">Magnesium</keyword>
<feature type="active site" evidence="2">
    <location>
        <position position="19"/>
    </location>
</feature>
<feature type="binding site" evidence="2">
    <location>
        <position position="24"/>
    </location>
    <ligand>
        <name>substrate</name>
    </ligand>
</feature>
<dbReference type="KEGG" id="peo:AS203_00280"/>
<evidence type="ECO:0000256" key="2">
    <source>
        <dbReference type="HAMAP-Rule" id="MF_01139"/>
    </source>
</evidence>
<dbReference type="InterPro" id="IPR001441">
    <property type="entry name" value="UPP_synth-like"/>
</dbReference>
<dbReference type="Pfam" id="PF01255">
    <property type="entry name" value="Prenyltransf"/>
    <property type="match status" value="1"/>
</dbReference>
<keyword evidence="4" id="KW-1185">Reference proteome</keyword>
<dbReference type="PANTHER" id="PTHR10291">
    <property type="entry name" value="DEHYDRODOLICHYL DIPHOSPHATE SYNTHASE FAMILY MEMBER"/>
    <property type="match status" value="1"/>
</dbReference>
<dbReference type="CDD" id="cd00475">
    <property type="entry name" value="Cis_IPPS"/>
    <property type="match status" value="1"/>
</dbReference>
<dbReference type="Proteomes" id="UP000056252">
    <property type="component" value="Chromosome"/>
</dbReference>
<gene>
    <name evidence="3" type="ORF">AS203_00280</name>
</gene>
<feature type="binding site" evidence="2">
    <location>
        <begin position="197"/>
        <end position="199"/>
    </location>
    <ligand>
        <name>substrate</name>
    </ligand>
</feature>
<dbReference type="EMBL" id="CP013195">
    <property type="protein sequence ID" value="ALO47732.1"/>
    <property type="molecule type" value="Genomic_DNA"/>
</dbReference>
<evidence type="ECO:0000256" key="1">
    <source>
        <dbReference type="ARBA" id="ARBA00022679"/>
    </source>
</evidence>
<reference evidence="4" key="1">
    <citation type="submission" date="2015-11" db="EMBL/GenBank/DDBJ databases">
        <authorList>
            <person name="Holder M.E."/>
            <person name="Ajami N.J."/>
            <person name="Petrosino J.F."/>
        </authorList>
    </citation>
    <scope>NUCLEOTIDE SEQUENCE [LARGE SCALE GENOMIC DNA]</scope>
    <source>
        <strain evidence="4">F0113</strain>
    </source>
</reference>
<name>A0A0S2KI58_9BACT</name>
<dbReference type="GO" id="GO:0016094">
    <property type="term" value="P:polyprenol biosynthetic process"/>
    <property type="evidence" value="ECO:0007669"/>
    <property type="project" value="TreeGrafter"/>
</dbReference>
<dbReference type="NCBIfam" id="TIGR00055">
    <property type="entry name" value="uppS"/>
    <property type="match status" value="1"/>
</dbReference>
<dbReference type="GO" id="GO:0045547">
    <property type="term" value="F:ditrans,polycis-polyprenyl diphosphate synthase [(2E,6E)-farnesyl diphosphate specific] activity"/>
    <property type="evidence" value="ECO:0007669"/>
    <property type="project" value="TreeGrafter"/>
</dbReference>
<dbReference type="EC" id="2.5.1.-" evidence="2"/>
<comment type="similarity">
    <text evidence="2">Belongs to the UPP synthase family.</text>
</comment>
<feature type="binding site" evidence="2">
    <location>
        <begin position="64"/>
        <end position="66"/>
    </location>
    <ligand>
        <name>substrate</name>
    </ligand>
</feature>
<dbReference type="HAMAP" id="MF_01139">
    <property type="entry name" value="ISPT"/>
    <property type="match status" value="1"/>
</dbReference>
<feature type="binding site" evidence="2">
    <location>
        <position position="210"/>
    </location>
    <ligand>
        <name>Mg(2+)</name>
        <dbReference type="ChEBI" id="CHEBI:18420"/>
    </ligand>
</feature>
<dbReference type="OrthoDB" id="4191603at2"/>
<dbReference type="AlphaFoldDB" id="A0A0S2KI58"/>
<feature type="active site" description="Proton acceptor" evidence="2">
    <location>
        <position position="67"/>
    </location>
</feature>
<dbReference type="eggNOG" id="COG0020">
    <property type="taxonomic scope" value="Bacteria"/>
</dbReference>
<dbReference type="NCBIfam" id="NF011411">
    <property type="entry name" value="PRK14838.1"/>
    <property type="match status" value="1"/>
</dbReference>
<feature type="binding site" evidence="2">
    <location>
        <position position="32"/>
    </location>
    <ligand>
        <name>substrate</name>
    </ligand>
</feature>
<feature type="binding site" evidence="2">
    <location>
        <position position="36"/>
    </location>
    <ligand>
        <name>substrate</name>
    </ligand>
</feature>
<keyword evidence="1 2" id="KW-0808">Transferase</keyword>